<name>A0ABS5GF75_9BRAD</name>
<keyword evidence="4" id="KW-1185">Reference proteome</keyword>
<evidence type="ECO:0000313" key="4">
    <source>
        <dbReference type="Proteomes" id="UP001314635"/>
    </source>
</evidence>
<proteinExistence type="predicted"/>
<dbReference type="Proteomes" id="UP001314635">
    <property type="component" value="Unassembled WGS sequence"/>
</dbReference>
<evidence type="ECO:0000313" key="3">
    <source>
        <dbReference type="EMBL" id="MBR1139949.1"/>
    </source>
</evidence>
<keyword evidence="2" id="KW-0732">Signal</keyword>
<feature type="chain" id="PRO_5045444050" description="Cysteine rich repeat-containing protein" evidence="2">
    <location>
        <begin position="27"/>
        <end position="254"/>
    </location>
</feature>
<gene>
    <name evidence="3" type="ORF">JQ619_29755</name>
</gene>
<sequence>MINRHGWTRVLGLAAAAGVVATPALAQTDAQRSAIKSACRSDYMAKCASVPPGGAAAFQCLQKNIAGLSGPCQTAVKALEPAAETKPPADVKPAAEAKPASAPVVSKPPETEASRPAVETARPVAQPVTPAQPAQPVSATRSEPPSKPAAKPEPTTPGGSAAKPTATAPGNTRPAAVPPATTPAAAAAVPAMVLRPLRPLQELRIMRAACGADARAFCSGIAAGGGRVAQCLAANAGALSAGCRGMLAEFAANR</sequence>
<comment type="caution">
    <text evidence="3">The sequence shown here is derived from an EMBL/GenBank/DDBJ whole genome shotgun (WGS) entry which is preliminary data.</text>
</comment>
<evidence type="ECO:0000256" key="1">
    <source>
        <dbReference type="SAM" id="MobiDB-lite"/>
    </source>
</evidence>
<feature type="signal peptide" evidence="2">
    <location>
        <begin position="1"/>
        <end position="26"/>
    </location>
</feature>
<reference evidence="4" key="1">
    <citation type="journal article" date="2021" name="ISME J.">
        <title>Evolutionary origin and ecological implication of a unique nif island in free-living Bradyrhizobium lineages.</title>
        <authorList>
            <person name="Tao J."/>
        </authorList>
    </citation>
    <scope>NUCLEOTIDE SEQUENCE [LARGE SCALE GENOMIC DNA]</scope>
    <source>
        <strain evidence="4">SZCCT0094</strain>
    </source>
</reference>
<protein>
    <recommendedName>
        <fullName evidence="5">Cysteine rich repeat-containing protein</fullName>
    </recommendedName>
</protein>
<organism evidence="3 4">
    <name type="scientific">Bradyrhizobium denitrificans</name>
    <dbReference type="NCBI Taxonomy" id="2734912"/>
    <lineage>
        <taxon>Bacteria</taxon>
        <taxon>Pseudomonadati</taxon>
        <taxon>Pseudomonadota</taxon>
        <taxon>Alphaproteobacteria</taxon>
        <taxon>Hyphomicrobiales</taxon>
        <taxon>Nitrobacteraceae</taxon>
        <taxon>Bradyrhizobium</taxon>
    </lineage>
</organism>
<feature type="compositionally biased region" description="Low complexity" evidence="1">
    <location>
        <begin position="96"/>
        <end position="105"/>
    </location>
</feature>
<dbReference type="EMBL" id="JAFCLK010000035">
    <property type="protein sequence ID" value="MBR1139949.1"/>
    <property type="molecule type" value="Genomic_DNA"/>
</dbReference>
<accession>A0ABS5GF75</accession>
<feature type="compositionally biased region" description="Low complexity" evidence="1">
    <location>
        <begin position="120"/>
        <end position="159"/>
    </location>
</feature>
<evidence type="ECO:0008006" key="5">
    <source>
        <dbReference type="Google" id="ProtNLM"/>
    </source>
</evidence>
<evidence type="ECO:0000256" key="2">
    <source>
        <dbReference type="SAM" id="SignalP"/>
    </source>
</evidence>
<feature type="region of interest" description="Disordered" evidence="1">
    <location>
        <begin position="83"/>
        <end position="182"/>
    </location>
</feature>